<keyword evidence="6" id="KW-0653">Protein transport</keyword>
<keyword evidence="10" id="KW-1185">Reference proteome</keyword>
<evidence type="ECO:0000259" key="8">
    <source>
        <dbReference type="Pfam" id="PF01618"/>
    </source>
</evidence>
<feature type="transmembrane region" description="Helical" evidence="7">
    <location>
        <begin position="106"/>
        <end position="130"/>
    </location>
</feature>
<evidence type="ECO:0000256" key="4">
    <source>
        <dbReference type="ARBA" id="ARBA00022989"/>
    </source>
</evidence>
<dbReference type="STRING" id="349124.Hhal_1248"/>
<keyword evidence="4 7" id="KW-1133">Transmembrane helix</keyword>
<organism evidence="9 10">
    <name type="scientific">Halorhodospira halophila (strain DSM 244 / SL1)</name>
    <name type="common">Ectothiorhodospira halophila (strain DSM 244 / SL1)</name>
    <dbReference type="NCBI Taxonomy" id="349124"/>
    <lineage>
        <taxon>Bacteria</taxon>
        <taxon>Pseudomonadati</taxon>
        <taxon>Pseudomonadota</taxon>
        <taxon>Gammaproteobacteria</taxon>
        <taxon>Chromatiales</taxon>
        <taxon>Ectothiorhodospiraceae</taxon>
        <taxon>Halorhodospira</taxon>
    </lineage>
</organism>
<feature type="transmembrane region" description="Helical" evidence="7">
    <location>
        <begin position="150"/>
        <end position="172"/>
    </location>
</feature>
<dbReference type="PANTHER" id="PTHR30625:SF11">
    <property type="entry name" value="MOTA_TOLQ_EXBB PROTON CHANNEL DOMAIN-CONTAINING PROTEIN"/>
    <property type="match status" value="1"/>
</dbReference>
<sequence>MLELIQAGGWLMIPILIGSVLALAIIIERFWTLQQRRILPEPLRGRAWRLAQEHELEAHHLETLKESSPLGRILAAGLANRHHGRSVMAEAIEDAGRHEAHRLERYLNTLGTIAAISPLLGLLGTVIGMIKVFGAISAEGLGDMAALSGGIAEALITTASGLTIAIPALMAYRYLRGLVDERVVEMEQEAMLLLEASDPERPVQRARGAA</sequence>
<dbReference type="InterPro" id="IPR050790">
    <property type="entry name" value="ExbB/TolQ_transport"/>
</dbReference>
<gene>
    <name evidence="9" type="ordered locus">Hhal_1248</name>
</gene>
<keyword evidence="2" id="KW-1003">Cell membrane</keyword>
<evidence type="ECO:0000313" key="9">
    <source>
        <dbReference type="EMBL" id="ABM62023.1"/>
    </source>
</evidence>
<keyword evidence="6" id="KW-0813">Transport</keyword>
<dbReference type="PANTHER" id="PTHR30625">
    <property type="entry name" value="PROTEIN TOLQ"/>
    <property type="match status" value="1"/>
</dbReference>
<evidence type="ECO:0000313" key="10">
    <source>
        <dbReference type="Proteomes" id="UP000000647"/>
    </source>
</evidence>
<dbReference type="GO" id="GO:0017038">
    <property type="term" value="P:protein import"/>
    <property type="evidence" value="ECO:0007669"/>
    <property type="project" value="TreeGrafter"/>
</dbReference>
<evidence type="ECO:0000256" key="2">
    <source>
        <dbReference type="ARBA" id="ARBA00022475"/>
    </source>
</evidence>
<dbReference type="HOGENOM" id="CLU_053325_4_5_6"/>
<reference evidence="10" key="1">
    <citation type="submission" date="2006-12" db="EMBL/GenBank/DDBJ databases">
        <title>Complete sequence of Halorhodospira halophila SL1.</title>
        <authorList>
            <consortium name="US DOE Joint Genome Institute"/>
            <person name="Copeland A."/>
            <person name="Lucas S."/>
            <person name="Lapidus A."/>
            <person name="Barry K."/>
            <person name="Detter J.C."/>
            <person name="Glavina del Rio T."/>
            <person name="Hammon N."/>
            <person name="Israni S."/>
            <person name="Dalin E."/>
            <person name="Tice H."/>
            <person name="Pitluck S."/>
            <person name="Saunders E."/>
            <person name="Brettin T."/>
            <person name="Bruce D."/>
            <person name="Han C."/>
            <person name="Tapia R."/>
            <person name="Schmutz J."/>
            <person name="Larimer F."/>
            <person name="Land M."/>
            <person name="Hauser L."/>
            <person name="Kyrpides N."/>
            <person name="Mikhailova N."/>
            <person name="Hoff W."/>
            <person name="Richardson P."/>
        </authorList>
    </citation>
    <scope>NUCLEOTIDE SEQUENCE [LARGE SCALE GENOMIC DNA]</scope>
    <source>
        <strain evidence="10">DSM 244 / SL1</strain>
    </source>
</reference>
<dbReference type="GO" id="GO:0005886">
    <property type="term" value="C:plasma membrane"/>
    <property type="evidence" value="ECO:0007669"/>
    <property type="project" value="UniProtKB-SubCell"/>
</dbReference>
<evidence type="ECO:0000256" key="1">
    <source>
        <dbReference type="ARBA" id="ARBA00004651"/>
    </source>
</evidence>
<feature type="domain" description="MotA/TolQ/ExbB proton channel" evidence="8">
    <location>
        <begin position="67"/>
        <end position="187"/>
    </location>
</feature>
<dbReference type="eggNOG" id="COG0811">
    <property type="taxonomic scope" value="Bacteria"/>
</dbReference>
<feature type="transmembrane region" description="Helical" evidence="7">
    <location>
        <begin position="6"/>
        <end position="27"/>
    </location>
</feature>
<evidence type="ECO:0000256" key="6">
    <source>
        <dbReference type="RuleBase" id="RU004057"/>
    </source>
</evidence>
<reference evidence="9 10" key="2">
    <citation type="journal article" date="2013" name="Stand. Genomic Sci.">
        <title>Complete genome sequence of Halorhodospira halophila SL1.</title>
        <authorList>
            <person name="Challacombe J.F."/>
            <person name="Majid S."/>
            <person name="Deole R."/>
            <person name="Brettin T.S."/>
            <person name="Bruce D."/>
            <person name="Delano S.F."/>
            <person name="Detter J.C."/>
            <person name="Gleasner C.D."/>
            <person name="Han C.S."/>
            <person name="Misra M."/>
            <person name="Reitenga K.G."/>
            <person name="Mikhailova N."/>
            <person name="Woyke T."/>
            <person name="Pitluck S."/>
            <person name="Nolan M."/>
            <person name="Land M.L."/>
            <person name="Saunders E."/>
            <person name="Tapia R."/>
            <person name="Lapidus A."/>
            <person name="Ivanova N."/>
            <person name="Hoff W.D."/>
        </authorList>
    </citation>
    <scope>NUCLEOTIDE SEQUENCE [LARGE SCALE GENOMIC DNA]</scope>
    <source>
        <strain evidence="10">DSM 244 / SL1</strain>
    </source>
</reference>
<keyword evidence="3 7" id="KW-0812">Transmembrane</keyword>
<protein>
    <submittedName>
        <fullName evidence="9">MotA/TolQ/ExbB proton channel</fullName>
    </submittedName>
</protein>
<dbReference type="AlphaFoldDB" id="A1WWG1"/>
<proteinExistence type="inferred from homology"/>
<keyword evidence="5 7" id="KW-0472">Membrane</keyword>
<evidence type="ECO:0000256" key="7">
    <source>
        <dbReference type="SAM" id="Phobius"/>
    </source>
</evidence>
<dbReference type="Pfam" id="PF01618">
    <property type="entry name" value="MotA_ExbB"/>
    <property type="match status" value="1"/>
</dbReference>
<dbReference type="InterPro" id="IPR002898">
    <property type="entry name" value="MotA_ExbB_proton_chnl"/>
</dbReference>
<evidence type="ECO:0000256" key="5">
    <source>
        <dbReference type="ARBA" id="ARBA00023136"/>
    </source>
</evidence>
<comment type="subcellular location">
    <subcellularLocation>
        <location evidence="1">Cell membrane</location>
        <topology evidence="1">Multi-pass membrane protein</topology>
    </subcellularLocation>
    <subcellularLocation>
        <location evidence="6">Membrane</location>
        <topology evidence="6">Multi-pass membrane protein</topology>
    </subcellularLocation>
</comment>
<accession>A1WWG1</accession>
<dbReference type="RefSeq" id="WP_011814046.1">
    <property type="nucleotide sequence ID" value="NC_008789.1"/>
</dbReference>
<dbReference type="EMBL" id="CP000544">
    <property type="protein sequence ID" value="ABM62023.1"/>
    <property type="molecule type" value="Genomic_DNA"/>
</dbReference>
<dbReference type="KEGG" id="hha:Hhal_1248"/>
<comment type="similarity">
    <text evidence="6">Belongs to the exbB/tolQ family.</text>
</comment>
<dbReference type="OrthoDB" id="4045at2"/>
<dbReference type="Proteomes" id="UP000000647">
    <property type="component" value="Chromosome"/>
</dbReference>
<name>A1WWG1_HALHL</name>
<evidence type="ECO:0000256" key="3">
    <source>
        <dbReference type="ARBA" id="ARBA00022692"/>
    </source>
</evidence>